<dbReference type="OrthoDB" id="444631at2759"/>
<keyword evidence="3" id="KW-1185">Reference proteome</keyword>
<name>A0A6A5QBZ2_AMPQU</name>
<gene>
    <name evidence="2" type="ORF">BDU57DRAFT_581267</name>
</gene>
<evidence type="ECO:0000313" key="2">
    <source>
        <dbReference type="EMBL" id="KAF1912909.1"/>
    </source>
</evidence>
<keyword evidence="1" id="KW-0732">Signal</keyword>
<sequence length="220" mass="25203">MRWRRMIQAFLVLLILQCILNSSILDRRSPIIEVLEQFNWPLCKWHARYLPDAILMAILLPRFIELTPSVVAGIVHMVRVSLLLQKPDFEPIWDEYNISIWTNTEIYVSLVCAAAPGIKLVIVNLLSKVFGTTTRSRTGTTGGSKWKRTRIRWGSKRLKRIKSMTARETADAPYTECWRGADEESLGMRTSRRQSRRGSDIDASGVVDETSEVKVEIALR</sequence>
<dbReference type="Proteomes" id="UP000800096">
    <property type="component" value="Unassembled WGS sequence"/>
</dbReference>
<organism evidence="2 3">
    <name type="scientific">Ampelomyces quisqualis</name>
    <name type="common">Powdery mildew agent</name>
    <dbReference type="NCBI Taxonomy" id="50730"/>
    <lineage>
        <taxon>Eukaryota</taxon>
        <taxon>Fungi</taxon>
        <taxon>Dikarya</taxon>
        <taxon>Ascomycota</taxon>
        <taxon>Pezizomycotina</taxon>
        <taxon>Dothideomycetes</taxon>
        <taxon>Pleosporomycetidae</taxon>
        <taxon>Pleosporales</taxon>
        <taxon>Pleosporineae</taxon>
        <taxon>Phaeosphaeriaceae</taxon>
        <taxon>Ampelomyces</taxon>
    </lineage>
</organism>
<protein>
    <recommendedName>
        <fullName evidence="4">Integral membrane protein</fullName>
    </recommendedName>
</protein>
<reference evidence="2" key="1">
    <citation type="journal article" date="2020" name="Stud. Mycol.">
        <title>101 Dothideomycetes genomes: a test case for predicting lifestyles and emergence of pathogens.</title>
        <authorList>
            <person name="Haridas S."/>
            <person name="Albert R."/>
            <person name="Binder M."/>
            <person name="Bloem J."/>
            <person name="Labutti K."/>
            <person name="Salamov A."/>
            <person name="Andreopoulos B."/>
            <person name="Baker S."/>
            <person name="Barry K."/>
            <person name="Bills G."/>
            <person name="Bluhm B."/>
            <person name="Cannon C."/>
            <person name="Castanera R."/>
            <person name="Culley D."/>
            <person name="Daum C."/>
            <person name="Ezra D."/>
            <person name="Gonzalez J."/>
            <person name="Henrissat B."/>
            <person name="Kuo A."/>
            <person name="Liang C."/>
            <person name="Lipzen A."/>
            <person name="Lutzoni F."/>
            <person name="Magnuson J."/>
            <person name="Mondo S."/>
            <person name="Nolan M."/>
            <person name="Ohm R."/>
            <person name="Pangilinan J."/>
            <person name="Park H.-J."/>
            <person name="Ramirez L."/>
            <person name="Alfaro M."/>
            <person name="Sun H."/>
            <person name="Tritt A."/>
            <person name="Yoshinaga Y."/>
            <person name="Zwiers L.-H."/>
            <person name="Turgeon B."/>
            <person name="Goodwin S."/>
            <person name="Spatafora J."/>
            <person name="Crous P."/>
            <person name="Grigoriev I."/>
        </authorList>
    </citation>
    <scope>NUCLEOTIDE SEQUENCE</scope>
    <source>
        <strain evidence="2">HMLAC05119</strain>
    </source>
</reference>
<evidence type="ECO:0000313" key="3">
    <source>
        <dbReference type="Proteomes" id="UP000800096"/>
    </source>
</evidence>
<evidence type="ECO:0000256" key="1">
    <source>
        <dbReference type="SAM" id="SignalP"/>
    </source>
</evidence>
<evidence type="ECO:0008006" key="4">
    <source>
        <dbReference type="Google" id="ProtNLM"/>
    </source>
</evidence>
<feature type="chain" id="PRO_5025631065" description="Integral membrane protein" evidence="1">
    <location>
        <begin position="22"/>
        <end position="220"/>
    </location>
</feature>
<proteinExistence type="predicted"/>
<dbReference type="EMBL" id="ML979139">
    <property type="protein sequence ID" value="KAF1912909.1"/>
    <property type="molecule type" value="Genomic_DNA"/>
</dbReference>
<feature type="signal peptide" evidence="1">
    <location>
        <begin position="1"/>
        <end position="21"/>
    </location>
</feature>
<dbReference type="AlphaFoldDB" id="A0A6A5QBZ2"/>
<accession>A0A6A5QBZ2</accession>